<protein>
    <submittedName>
        <fullName evidence="1">Uncharacterized protein</fullName>
    </submittedName>
</protein>
<reference evidence="1 2" key="1">
    <citation type="journal article" date="2019" name="Philos. Trans. R. Soc. Lond., B, Biol. Sci.">
        <title>Ant behaviour and brain gene expression of defending hosts depend on the ecological success of the intruding social parasite.</title>
        <authorList>
            <person name="Kaur R."/>
            <person name="Stoldt M."/>
            <person name="Jongepier E."/>
            <person name="Feldmeyer B."/>
            <person name="Menzel F."/>
            <person name="Bornberg-Bauer E."/>
            <person name="Foitzik S."/>
        </authorList>
    </citation>
    <scope>NUCLEOTIDE SEQUENCE [LARGE SCALE GENOMIC DNA]</scope>
    <source>
        <tissue evidence="1">Whole body</tissue>
    </source>
</reference>
<dbReference type="AlphaFoldDB" id="A0A4S2L1L4"/>
<organism evidence="1 2">
    <name type="scientific">Temnothorax longispinosus</name>
    <dbReference type="NCBI Taxonomy" id="300112"/>
    <lineage>
        <taxon>Eukaryota</taxon>
        <taxon>Metazoa</taxon>
        <taxon>Ecdysozoa</taxon>
        <taxon>Arthropoda</taxon>
        <taxon>Hexapoda</taxon>
        <taxon>Insecta</taxon>
        <taxon>Pterygota</taxon>
        <taxon>Neoptera</taxon>
        <taxon>Endopterygota</taxon>
        <taxon>Hymenoptera</taxon>
        <taxon>Apocrita</taxon>
        <taxon>Aculeata</taxon>
        <taxon>Formicoidea</taxon>
        <taxon>Formicidae</taxon>
        <taxon>Myrmicinae</taxon>
        <taxon>Temnothorax</taxon>
    </lineage>
</organism>
<keyword evidence="2" id="KW-1185">Reference proteome</keyword>
<comment type="caution">
    <text evidence="1">The sequence shown here is derived from an EMBL/GenBank/DDBJ whole genome shotgun (WGS) entry which is preliminary data.</text>
</comment>
<evidence type="ECO:0000313" key="1">
    <source>
        <dbReference type="EMBL" id="TGZ56565.1"/>
    </source>
</evidence>
<gene>
    <name evidence="1" type="ORF">DBV15_06352</name>
</gene>
<dbReference type="EMBL" id="QBLH01000326">
    <property type="protein sequence ID" value="TGZ56565.1"/>
    <property type="molecule type" value="Genomic_DNA"/>
</dbReference>
<name>A0A4S2L1L4_9HYME</name>
<accession>A0A4S2L1L4</accession>
<proteinExistence type="predicted"/>
<dbReference type="Proteomes" id="UP000310200">
    <property type="component" value="Unassembled WGS sequence"/>
</dbReference>
<evidence type="ECO:0000313" key="2">
    <source>
        <dbReference type="Proteomes" id="UP000310200"/>
    </source>
</evidence>
<sequence length="228" mass="26213">MLKYRIAIFTSRSPSRRDCDVGLENNWGDRGPAFMRARINVEVAVSPRRSIRAIHVSCNYETSVNSNDIWQRGECEGKSIFEGFALRVISSSNVCSTRTILIIDAQLFDELEEGISPERPVSPSWRTLLILYADEASCNLATWINGEQVARKDIRKFYFAILGSKRSRYERQQQQQQQQRRTTTARVCAKNEVQEERSVRGTVTGLVRSNFEVEEWSEKETCGIRRHG</sequence>